<dbReference type="SUPFAM" id="SSF55874">
    <property type="entry name" value="ATPase domain of HSP90 chaperone/DNA topoisomerase II/histidine kinase"/>
    <property type="match status" value="1"/>
</dbReference>
<sequence length="160" mass="17364">MLCCWTFLNFTEFGHIFLTVHLAEEVTSSEKRVPELVSKYTLSKYPVADRSISWQGFKTLSQEGQICPHHHSPVLTTLIVSVEDTGSGIPTESQSRVFTPFMQVGPALSRIHGGTGIGLSISKGLVSLMNGEIGFVSEPDVGSTFTFTACSPMAAPIQTR</sequence>
<dbReference type="PANTHER" id="PTHR43719:SF73">
    <property type="entry name" value="HISTIDINE KINASE 3"/>
    <property type="match status" value="1"/>
</dbReference>
<evidence type="ECO:0000256" key="4">
    <source>
        <dbReference type="SAM" id="SignalP"/>
    </source>
</evidence>
<accession>A0A7J7M1F7</accession>
<keyword evidence="3" id="KW-0597">Phosphoprotein</keyword>
<dbReference type="OrthoDB" id="1743285at2759"/>
<keyword evidence="4" id="KW-0732">Signal</keyword>
<evidence type="ECO:0000259" key="5">
    <source>
        <dbReference type="PROSITE" id="PS50109"/>
    </source>
</evidence>
<dbReference type="AlphaFoldDB" id="A0A7J7M1F7"/>
<dbReference type="Pfam" id="PF02518">
    <property type="entry name" value="HATPase_c"/>
    <property type="match status" value="1"/>
</dbReference>
<feature type="domain" description="Histidine kinase" evidence="5">
    <location>
        <begin position="78"/>
        <end position="153"/>
    </location>
</feature>
<evidence type="ECO:0000256" key="1">
    <source>
        <dbReference type="ARBA" id="ARBA00000085"/>
    </source>
</evidence>
<comment type="caution">
    <text evidence="6">The sequence shown here is derived from an EMBL/GenBank/DDBJ whole genome shotgun (WGS) entry which is preliminary data.</text>
</comment>
<keyword evidence="7" id="KW-1185">Reference proteome</keyword>
<dbReference type="EMBL" id="JACGCM010001830">
    <property type="protein sequence ID" value="KAF6148706.1"/>
    <property type="molecule type" value="Genomic_DNA"/>
</dbReference>
<dbReference type="InterPro" id="IPR050956">
    <property type="entry name" value="2C_system_His_kinase"/>
</dbReference>
<dbReference type="InterPro" id="IPR005467">
    <property type="entry name" value="His_kinase_dom"/>
</dbReference>
<comment type="catalytic activity">
    <reaction evidence="1">
        <text>ATP + protein L-histidine = ADP + protein N-phospho-L-histidine.</text>
        <dbReference type="EC" id="2.7.13.3"/>
    </reaction>
</comment>
<reference evidence="6 7" key="1">
    <citation type="journal article" date="2020" name="IScience">
        <title>Genome Sequencing of the Endangered Kingdonia uniflora (Circaeasteraceae, Ranunculales) Reveals Potential Mechanisms of Evolutionary Specialization.</title>
        <authorList>
            <person name="Sun Y."/>
            <person name="Deng T."/>
            <person name="Zhang A."/>
            <person name="Moore M.J."/>
            <person name="Landis J.B."/>
            <person name="Lin N."/>
            <person name="Zhang H."/>
            <person name="Zhang X."/>
            <person name="Huang J."/>
            <person name="Zhang X."/>
            <person name="Sun H."/>
            <person name="Wang H."/>
        </authorList>
    </citation>
    <scope>NUCLEOTIDE SEQUENCE [LARGE SCALE GENOMIC DNA]</scope>
    <source>
        <strain evidence="6">TB1705</strain>
        <tissue evidence="6">Leaf</tissue>
    </source>
</reference>
<dbReference type="GO" id="GO:0005634">
    <property type="term" value="C:nucleus"/>
    <property type="evidence" value="ECO:0007669"/>
    <property type="project" value="TreeGrafter"/>
</dbReference>
<dbReference type="InterPro" id="IPR036890">
    <property type="entry name" value="HATPase_C_sf"/>
</dbReference>
<evidence type="ECO:0000256" key="2">
    <source>
        <dbReference type="ARBA" id="ARBA00012438"/>
    </source>
</evidence>
<feature type="chain" id="PRO_5029653059" description="histidine kinase" evidence="4">
    <location>
        <begin position="17"/>
        <end position="160"/>
    </location>
</feature>
<feature type="signal peptide" evidence="4">
    <location>
        <begin position="1"/>
        <end position="16"/>
    </location>
</feature>
<proteinExistence type="predicted"/>
<dbReference type="GO" id="GO:0004673">
    <property type="term" value="F:protein histidine kinase activity"/>
    <property type="evidence" value="ECO:0007669"/>
    <property type="project" value="UniProtKB-EC"/>
</dbReference>
<dbReference type="PANTHER" id="PTHR43719">
    <property type="entry name" value="TWO-COMPONENT HISTIDINE KINASE"/>
    <property type="match status" value="1"/>
</dbReference>
<dbReference type="Proteomes" id="UP000541444">
    <property type="component" value="Unassembled WGS sequence"/>
</dbReference>
<evidence type="ECO:0000313" key="6">
    <source>
        <dbReference type="EMBL" id="KAF6148706.1"/>
    </source>
</evidence>
<dbReference type="PROSITE" id="PS50109">
    <property type="entry name" value="HIS_KIN"/>
    <property type="match status" value="1"/>
</dbReference>
<dbReference type="SMART" id="SM00387">
    <property type="entry name" value="HATPase_c"/>
    <property type="match status" value="1"/>
</dbReference>
<dbReference type="EC" id="2.7.13.3" evidence="2"/>
<evidence type="ECO:0000313" key="7">
    <source>
        <dbReference type="Proteomes" id="UP000541444"/>
    </source>
</evidence>
<dbReference type="InterPro" id="IPR003594">
    <property type="entry name" value="HATPase_dom"/>
</dbReference>
<dbReference type="Gene3D" id="3.30.565.10">
    <property type="entry name" value="Histidine kinase-like ATPase, C-terminal domain"/>
    <property type="match status" value="1"/>
</dbReference>
<dbReference type="PRINTS" id="PR00344">
    <property type="entry name" value="BCTRLSENSOR"/>
</dbReference>
<evidence type="ECO:0000256" key="3">
    <source>
        <dbReference type="ARBA" id="ARBA00022553"/>
    </source>
</evidence>
<name>A0A7J7M1F7_9MAGN</name>
<protein>
    <recommendedName>
        <fullName evidence="2">histidine kinase</fullName>
        <ecNumber evidence="2">2.7.13.3</ecNumber>
    </recommendedName>
</protein>
<gene>
    <name evidence="6" type="ORF">GIB67_019314</name>
</gene>
<dbReference type="InterPro" id="IPR004358">
    <property type="entry name" value="Sig_transdc_His_kin-like_C"/>
</dbReference>
<organism evidence="6 7">
    <name type="scientific">Kingdonia uniflora</name>
    <dbReference type="NCBI Taxonomy" id="39325"/>
    <lineage>
        <taxon>Eukaryota</taxon>
        <taxon>Viridiplantae</taxon>
        <taxon>Streptophyta</taxon>
        <taxon>Embryophyta</taxon>
        <taxon>Tracheophyta</taxon>
        <taxon>Spermatophyta</taxon>
        <taxon>Magnoliopsida</taxon>
        <taxon>Ranunculales</taxon>
        <taxon>Circaeasteraceae</taxon>
        <taxon>Kingdonia</taxon>
    </lineage>
</organism>